<accession>A0AAD7FU83</accession>
<sequence length="333" mass="36291">MKTQAASGARAPTLPLFSWLSYLALVGRTSAICHRSKTKRRRRATSTPARSRVQRAPARRRWAPPADPSTLTAASANDLPRSPNLRTLVRSSYPTPTSSSTVPSSRPHQPGVSSPAATRPPRASPPRPSPAASSVRIRVSVSAACAGNTPTPARRNRTQVILQRRRGRVATSRLRQTRTARFHWHPCCHATAPLASSQLRCTTNKLRPPPDACHPWMSARASRQQHAYPPSPRRVCSSSGAARTCQAIHRAPRKRTRVFASGCHSSRGDCAGPFNSPRKRTLPRRWGAMASISERSHRDPCEPPSSGSCAAPRARNRLFVSHEGFARAAPIPV</sequence>
<name>A0AAD7FU83_MYCRO</name>
<evidence type="ECO:0000256" key="1">
    <source>
        <dbReference type="SAM" id="MobiDB-lite"/>
    </source>
</evidence>
<proteinExistence type="predicted"/>
<keyword evidence="4" id="KW-1185">Reference proteome</keyword>
<evidence type="ECO:0000313" key="3">
    <source>
        <dbReference type="EMBL" id="KAJ7637802.1"/>
    </source>
</evidence>
<organism evidence="3 4">
    <name type="scientific">Mycena rosella</name>
    <name type="common">Pink bonnet</name>
    <name type="synonym">Agaricus rosellus</name>
    <dbReference type="NCBI Taxonomy" id="1033263"/>
    <lineage>
        <taxon>Eukaryota</taxon>
        <taxon>Fungi</taxon>
        <taxon>Dikarya</taxon>
        <taxon>Basidiomycota</taxon>
        <taxon>Agaricomycotina</taxon>
        <taxon>Agaricomycetes</taxon>
        <taxon>Agaricomycetidae</taxon>
        <taxon>Agaricales</taxon>
        <taxon>Marasmiineae</taxon>
        <taxon>Mycenaceae</taxon>
        <taxon>Mycena</taxon>
    </lineage>
</organism>
<feature type="chain" id="PRO_5042037353" evidence="2">
    <location>
        <begin position="32"/>
        <end position="333"/>
    </location>
</feature>
<feature type="compositionally biased region" description="Low complexity" evidence="1">
    <location>
        <begin position="45"/>
        <end position="56"/>
    </location>
</feature>
<dbReference type="Proteomes" id="UP001221757">
    <property type="component" value="Unassembled WGS sequence"/>
</dbReference>
<feature type="signal peptide" evidence="2">
    <location>
        <begin position="1"/>
        <end position="31"/>
    </location>
</feature>
<comment type="caution">
    <text evidence="3">The sequence shown here is derived from an EMBL/GenBank/DDBJ whole genome shotgun (WGS) entry which is preliminary data.</text>
</comment>
<reference evidence="3" key="1">
    <citation type="submission" date="2023-03" db="EMBL/GenBank/DDBJ databases">
        <title>Massive genome expansion in bonnet fungi (Mycena s.s.) driven by repeated elements and novel gene families across ecological guilds.</title>
        <authorList>
            <consortium name="Lawrence Berkeley National Laboratory"/>
            <person name="Harder C.B."/>
            <person name="Miyauchi S."/>
            <person name="Viragh M."/>
            <person name="Kuo A."/>
            <person name="Thoen E."/>
            <person name="Andreopoulos B."/>
            <person name="Lu D."/>
            <person name="Skrede I."/>
            <person name="Drula E."/>
            <person name="Henrissat B."/>
            <person name="Morin E."/>
            <person name="Kohler A."/>
            <person name="Barry K."/>
            <person name="LaButti K."/>
            <person name="Morin E."/>
            <person name="Salamov A."/>
            <person name="Lipzen A."/>
            <person name="Mereny Z."/>
            <person name="Hegedus B."/>
            <person name="Baldrian P."/>
            <person name="Stursova M."/>
            <person name="Weitz H."/>
            <person name="Taylor A."/>
            <person name="Grigoriev I.V."/>
            <person name="Nagy L.G."/>
            <person name="Martin F."/>
            <person name="Kauserud H."/>
        </authorList>
    </citation>
    <scope>NUCLEOTIDE SEQUENCE</scope>
    <source>
        <strain evidence="3">CBHHK067</strain>
    </source>
</reference>
<feature type="compositionally biased region" description="Basic residues" evidence="1">
    <location>
        <begin position="34"/>
        <end position="44"/>
    </location>
</feature>
<keyword evidence="2" id="KW-0732">Signal</keyword>
<gene>
    <name evidence="3" type="ORF">B0H17DRAFT_494653</name>
</gene>
<dbReference type="EMBL" id="JARKIE010000450">
    <property type="protein sequence ID" value="KAJ7637802.1"/>
    <property type="molecule type" value="Genomic_DNA"/>
</dbReference>
<evidence type="ECO:0000256" key="2">
    <source>
        <dbReference type="SAM" id="SignalP"/>
    </source>
</evidence>
<evidence type="ECO:0000313" key="4">
    <source>
        <dbReference type="Proteomes" id="UP001221757"/>
    </source>
</evidence>
<dbReference type="AlphaFoldDB" id="A0AAD7FU83"/>
<protein>
    <submittedName>
        <fullName evidence="3">Uncharacterized protein</fullName>
    </submittedName>
</protein>
<feature type="compositionally biased region" description="Low complexity" evidence="1">
    <location>
        <begin position="91"/>
        <end position="105"/>
    </location>
</feature>
<feature type="region of interest" description="Disordered" evidence="1">
    <location>
        <begin position="34"/>
        <end position="135"/>
    </location>
</feature>